<evidence type="ECO:0000256" key="2">
    <source>
        <dbReference type="ARBA" id="ARBA00022827"/>
    </source>
</evidence>
<feature type="domain" description="FAD-binding" evidence="5">
    <location>
        <begin position="315"/>
        <end position="360"/>
    </location>
</feature>
<dbReference type="OrthoDB" id="8591538at2"/>
<dbReference type="GO" id="GO:0004497">
    <property type="term" value="F:monooxygenase activity"/>
    <property type="evidence" value="ECO:0007669"/>
    <property type="project" value="UniProtKB-KW"/>
</dbReference>
<dbReference type="RefSeq" id="WP_072781972.1">
    <property type="nucleotide sequence ID" value="NZ_FRCX01000002.1"/>
</dbReference>
<evidence type="ECO:0000313" key="7">
    <source>
        <dbReference type="Proteomes" id="UP000184339"/>
    </source>
</evidence>
<dbReference type="Proteomes" id="UP000184339">
    <property type="component" value="Unassembled WGS sequence"/>
</dbReference>
<dbReference type="InterPro" id="IPR002938">
    <property type="entry name" value="FAD-bd"/>
</dbReference>
<dbReference type="GO" id="GO:0071949">
    <property type="term" value="F:FAD binding"/>
    <property type="evidence" value="ECO:0007669"/>
    <property type="project" value="InterPro"/>
</dbReference>
<protein>
    <submittedName>
        <fullName evidence="6">2-polyprenyl-6-methoxyphenol hydroxylase</fullName>
    </submittedName>
</protein>
<sequence length="394" mass="42131">MSNTAFHVAIIGAGLGGLCLAQGLKKHGIACDVFERDAALDSRPQGYRLRINADGQRALQHCLSPRQFALFKASCADDLPRTQALDAQLGVDTRWIDAWRDDADAGKEQELKADRQMLREVLMCGIEDRVHFNKALHELNQHGDEVMAGFADGSHCRSSLLVGADGSNSRVAALRFPQVRGLDTGAVCIYGKMPLEKGMPTQIAPLLREGTSVIFDANLAVVVDAMQFAPSPLLDTFGLRAVPDYLYWAIIGLRARFGLAGDTPLPANDTQLLHRISAVTRGWSPGLKALFDETPAGLRAMLPVRQAPSPGAWPASRITLLGDAAHVMSPASGLGCNTALQDAELLVRQLASATAGTLDQAIRFYEQGMCEQAGAALRSSACSGVQLYGAPAEC</sequence>
<dbReference type="Pfam" id="PF01494">
    <property type="entry name" value="FAD_binding_3"/>
    <property type="match status" value="1"/>
</dbReference>
<evidence type="ECO:0000256" key="3">
    <source>
        <dbReference type="ARBA" id="ARBA00023002"/>
    </source>
</evidence>
<keyword evidence="4" id="KW-0503">Monooxygenase</keyword>
<keyword evidence="2" id="KW-0274">FAD</keyword>
<dbReference type="AlphaFoldDB" id="A0A1M7KV02"/>
<reference evidence="7" key="1">
    <citation type="submission" date="2016-11" db="EMBL/GenBank/DDBJ databases">
        <authorList>
            <person name="Varghese N."/>
            <person name="Submissions S."/>
        </authorList>
    </citation>
    <scope>NUCLEOTIDE SEQUENCE [LARGE SCALE GENOMIC DNA]</scope>
    <source>
        <strain evidence="7">Sac-22</strain>
    </source>
</reference>
<dbReference type="Gene3D" id="3.50.50.60">
    <property type="entry name" value="FAD/NAD(P)-binding domain"/>
    <property type="match status" value="1"/>
</dbReference>
<accession>A0A1M7KV02</accession>
<dbReference type="PANTHER" id="PTHR47178">
    <property type="entry name" value="MONOOXYGENASE, FAD-BINDING"/>
    <property type="match status" value="1"/>
</dbReference>
<evidence type="ECO:0000256" key="1">
    <source>
        <dbReference type="ARBA" id="ARBA00022630"/>
    </source>
</evidence>
<evidence type="ECO:0000313" key="6">
    <source>
        <dbReference type="EMBL" id="SHM69043.1"/>
    </source>
</evidence>
<keyword evidence="7" id="KW-1185">Reference proteome</keyword>
<keyword evidence="1" id="KW-0285">Flavoprotein</keyword>
<dbReference type="PANTHER" id="PTHR47178:SF5">
    <property type="entry name" value="FAD-BINDING DOMAIN-CONTAINING PROTEIN"/>
    <property type="match status" value="1"/>
</dbReference>
<name>A0A1M7KV02_9BURK</name>
<dbReference type="STRING" id="551987.SAMN05192549_102241"/>
<dbReference type="EMBL" id="FRCX01000002">
    <property type="protein sequence ID" value="SHM69043.1"/>
    <property type="molecule type" value="Genomic_DNA"/>
</dbReference>
<dbReference type="PRINTS" id="PR00420">
    <property type="entry name" value="RNGMNOXGNASE"/>
</dbReference>
<evidence type="ECO:0000256" key="4">
    <source>
        <dbReference type="ARBA" id="ARBA00023033"/>
    </source>
</evidence>
<proteinExistence type="predicted"/>
<gene>
    <name evidence="6" type="ORF">SAMN05192549_102241</name>
</gene>
<dbReference type="Pfam" id="PF13450">
    <property type="entry name" value="NAD_binding_8"/>
    <property type="match status" value="1"/>
</dbReference>
<keyword evidence="3" id="KW-0560">Oxidoreductase</keyword>
<organism evidence="6 7">
    <name type="scientific">Duganella sacchari</name>
    <dbReference type="NCBI Taxonomy" id="551987"/>
    <lineage>
        <taxon>Bacteria</taxon>
        <taxon>Pseudomonadati</taxon>
        <taxon>Pseudomonadota</taxon>
        <taxon>Betaproteobacteria</taxon>
        <taxon>Burkholderiales</taxon>
        <taxon>Oxalobacteraceae</taxon>
        <taxon>Telluria group</taxon>
        <taxon>Duganella</taxon>
    </lineage>
</organism>
<dbReference type="InterPro" id="IPR036188">
    <property type="entry name" value="FAD/NAD-bd_sf"/>
</dbReference>
<dbReference type="SUPFAM" id="SSF51905">
    <property type="entry name" value="FAD/NAD(P)-binding domain"/>
    <property type="match status" value="1"/>
</dbReference>
<evidence type="ECO:0000259" key="5">
    <source>
        <dbReference type="Pfam" id="PF01494"/>
    </source>
</evidence>